<accession>A0ABR1EEH5</accession>
<feature type="domain" description="Peptidase M12A" evidence="14">
    <location>
        <begin position="115"/>
        <end position="308"/>
    </location>
</feature>
<dbReference type="InterPro" id="IPR017050">
    <property type="entry name" value="Metallopeptidase_nem"/>
</dbReference>
<comment type="cofactor">
    <cofactor evidence="13">
        <name>Zn(2+)</name>
        <dbReference type="ChEBI" id="CHEBI:29105"/>
    </cofactor>
    <text evidence="13">Binds 1 zinc ion per subunit.</text>
</comment>
<gene>
    <name evidence="15" type="primary">Necator_chrX.g21772</name>
    <name evidence="15" type="ORF">RB195_021611</name>
</gene>
<dbReference type="PROSITE" id="PS51864">
    <property type="entry name" value="ASTACIN"/>
    <property type="match status" value="1"/>
</dbReference>
<dbReference type="InterPro" id="IPR035914">
    <property type="entry name" value="Sperma_CUB_dom_sf"/>
</dbReference>
<evidence type="ECO:0000256" key="7">
    <source>
        <dbReference type="ARBA" id="ARBA00022833"/>
    </source>
</evidence>
<keyword evidence="8 13" id="KW-0482">Metalloprotease</keyword>
<evidence type="ECO:0000256" key="13">
    <source>
        <dbReference type="RuleBase" id="RU361183"/>
    </source>
</evidence>
<keyword evidence="7 13" id="KW-0862">Zinc</keyword>
<protein>
    <recommendedName>
        <fullName evidence="11">Zinc metalloproteinase</fullName>
    </recommendedName>
</protein>
<dbReference type="Gene3D" id="3.40.390.10">
    <property type="entry name" value="Collagenase (Catalytic Domain)"/>
    <property type="match status" value="1"/>
</dbReference>
<feature type="signal peptide" evidence="11 13">
    <location>
        <begin position="1"/>
        <end position="16"/>
    </location>
</feature>
<dbReference type="Pfam" id="PF01400">
    <property type="entry name" value="Astacin"/>
    <property type="match status" value="1"/>
</dbReference>
<dbReference type="PANTHER" id="PTHR10127:SF780">
    <property type="entry name" value="METALLOENDOPEPTIDASE"/>
    <property type="match status" value="1"/>
</dbReference>
<dbReference type="PROSITE" id="PS01186">
    <property type="entry name" value="EGF_2"/>
    <property type="match status" value="1"/>
</dbReference>
<keyword evidence="2 11" id="KW-0964">Secreted</keyword>
<keyword evidence="9" id="KW-1015">Disulfide bond</keyword>
<comment type="caution">
    <text evidence="15">The sequence shown here is derived from an EMBL/GenBank/DDBJ whole genome shotgun (WGS) entry which is preliminary data.</text>
</comment>
<dbReference type="SMART" id="SM00235">
    <property type="entry name" value="ZnMc"/>
    <property type="match status" value="1"/>
</dbReference>
<dbReference type="PIRSF" id="PIRSF036365">
    <property type="entry name" value="Astacin_nematoda"/>
    <property type="match status" value="1"/>
</dbReference>
<keyword evidence="4 13" id="KW-0645">Protease</keyword>
<dbReference type="PROSITE" id="PS00022">
    <property type="entry name" value="EGF_1"/>
    <property type="match status" value="1"/>
</dbReference>
<evidence type="ECO:0000256" key="10">
    <source>
        <dbReference type="ARBA" id="ARBA00023180"/>
    </source>
</evidence>
<proteinExistence type="predicted"/>
<evidence type="ECO:0000256" key="2">
    <source>
        <dbReference type="ARBA" id="ARBA00022525"/>
    </source>
</evidence>
<dbReference type="InterPro" id="IPR001506">
    <property type="entry name" value="Peptidase_M12A"/>
</dbReference>
<name>A0ABR1EEH5_NECAM</name>
<organism evidence="15 16">
    <name type="scientific">Necator americanus</name>
    <name type="common">Human hookworm</name>
    <dbReference type="NCBI Taxonomy" id="51031"/>
    <lineage>
        <taxon>Eukaryota</taxon>
        <taxon>Metazoa</taxon>
        <taxon>Ecdysozoa</taxon>
        <taxon>Nematoda</taxon>
        <taxon>Chromadorea</taxon>
        <taxon>Rhabditida</taxon>
        <taxon>Rhabditina</taxon>
        <taxon>Rhabditomorpha</taxon>
        <taxon>Strongyloidea</taxon>
        <taxon>Ancylostomatidae</taxon>
        <taxon>Bunostominae</taxon>
        <taxon>Necator</taxon>
    </lineage>
</organism>
<evidence type="ECO:0000256" key="9">
    <source>
        <dbReference type="ARBA" id="ARBA00023157"/>
    </source>
</evidence>
<keyword evidence="10" id="KW-0325">Glycoprotein</keyword>
<dbReference type="SUPFAM" id="SSF49854">
    <property type="entry name" value="Spermadhesin, CUB domain"/>
    <property type="match status" value="1"/>
</dbReference>
<evidence type="ECO:0000256" key="12">
    <source>
        <dbReference type="PROSITE-ProRule" id="PRU01211"/>
    </source>
</evidence>
<keyword evidence="3" id="KW-0245">EGF-like domain</keyword>
<dbReference type="InterPro" id="IPR006026">
    <property type="entry name" value="Peptidase_Metallo"/>
</dbReference>
<keyword evidence="16" id="KW-1185">Reference proteome</keyword>
<dbReference type="PRINTS" id="PR00480">
    <property type="entry name" value="ASTACIN"/>
</dbReference>
<dbReference type="InterPro" id="IPR000742">
    <property type="entry name" value="EGF"/>
</dbReference>
<keyword evidence="5 13" id="KW-0479">Metal-binding</keyword>
<dbReference type="InterPro" id="IPR024079">
    <property type="entry name" value="MetalloPept_cat_dom_sf"/>
</dbReference>
<evidence type="ECO:0000256" key="1">
    <source>
        <dbReference type="ARBA" id="ARBA00004613"/>
    </source>
</evidence>
<evidence type="ECO:0000256" key="8">
    <source>
        <dbReference type="ARBA" id="ARBA00023049"/>
    </source>
</evidence>
<sequence>MWVLLQFLLLVACARAGGDEFQALGLIYEVNFTALGNIHTELRKMGEQVIESLNISVEEKDRLKKEHKILNQPLSGLLQDIVKNKSDIFRYVFQGDIILNKEQGGVLQKDIQGLQEVPYLPPMWSQGIKYSFHKRANKKLRDAFKRAAEAWQRDTCVNITEDDNESGDRVVVAGAPFCASYLGKRGGKQVIFLSGFCETFRSAAHELGHTLGLFQQESREDRDDYVKIVTENLEPNQVYMAFKQSQYTNNVSGIGYDFGSIMQAGARSGSINRNRTIDSIDPKYRKNLRSESISFADLYLVNKRYNCSESCPNFLKCKNGGFQHPRNCSICLCPSGYAGPLCGHKPPACGSVLNATVEETTFTVKFKIKKGRTDLDGYKRCTYWIKSPNDTRIEMEIEPQNSPFNDTDLYCNEAGVEVKAIKDQRLTGYKFCSNGDRYNITSHSNLVPIIAFNRDPLPEKVSFTGSKFLIRYRYRVLREDEKESHVNADIVH</sequence>
<comment type="caution">
    <text evidence="12">Lacks conserved residue(s) required for the propagation of feature annotation.</text>
</comment>
<evidence type="ECO:0000256" key="5">
    <source>
        <dbReference type="ARBA" id="ARBA00022723"/>
    </source>
</evidence>
<comment type="subcellular location">
    <subcellularLocation>
        <location evidence="1 11">Secreted</location>
    </subcellularLocation>
</comment>
<reference evidence="15 16" key="1">
    <citation type="submission" date="2023-08" db="EMBL/GenBank/DDBJ databases">
        <title>A Necator americanus chromosomal reference genome.</title>
        <authorList>
            <person name="Ilik V."/>
            <person name="Petrzelkova K.J."/>
            <person name="Pardy F."/>
            <person name="Fuh T."/>
            <person name="Niatou-Singa F.S."/>
            <person name="Gouil Q."/>
            <person name="Baker L."/>
            <person name="Ritchie M.E."/>
            <person name="Jex A.R."/>
            <person name="Gazzola D."/>
            <person name="Li H."/>
            <person name="Toshio Fujiwara R."/>
            <person name="Zhan B."/>
            <person name="Aroian R.V."/>
            <person name="Pafco B."/>
            <person name="Schwarz E.M."/>
        </authorList>
    </citation>
    <scope>NUCLEOTIDE SEQUENCE [LARGE SCALE GENOMIC DNA]</scope>
    <source>
        <strain evidence="15 16">Aroian</strain>
        <tissue evidence="15">Whole animal</tissue>
    </source>
</reference>
<keyword evidence="6 13" id="KW-0378">Hydrolase</keyword>
<evidence type="ECO:0000313" key="15">
    <source>
        <dbReference type="EMBL" id="KAK6760181.1"/>
    </source>
</evidence>
<evidence type="ECO:0000256" key="11">
    <source>
        <dbReference type="PIRNR" id="PIRNR036365"/>
    </source>
</evidence>
<feature type="chain" id="PRO_5044950103" description="Zinc metalloproteinase" evidence="11 13">
    <location>
        <begin position="17"/>
        <end position="492"/>
    </location>
</feature>
<dbReference type="Proteomes" id="UP001303046">
    <property type="component" value="Unassembled WGS sequence"/>
</dbReference>
<evidence type="ECO:0000256" key="4">
    <source>
        <dbReference type="ARBA" id="ARBA00022670"/>
    </source>
</evidence>
<feature type="active site" evidence="12">
    <location>
        <position position="206"/>
    </location>
</feature>
<dbReference type="SUPFAM" id="SSF55486">
    <property type="entry name" value="Metalloproteases ('zincins'), catalytic domain"/>
    <property type="match status" value="1"/>
</dbReference>
<dbReference type="EMBL" id="JAVFWL010000006">
    <property type="protein sequence ID" value="KAK6760181.1"/>
    <property type="molecule type" value="Genomic_DNA"/>
</dbReference>
<dbReference type="PANTHER" id="PTHR10127">
    <property type="entry name" value="DISCOIDIN, CUB, EGF, LAMININ , AND ZINC METALLOPROTEASE DOMAIN CONTAINING"/>
    <property type="match status" value="1"/>
</dbReference>
<dbReference type="Gene3D" id="2.60.120.290">
    <property type="entry name" value="Spermadhesin, CUB domain"/>
    <property type="match status" value="1"/>
</dbReference>
<evidence type="ECO:0000313" key="16">
    <source>
        <dbReference type="Proteomes" id="UP001303046"/>
    </source>
</evidence>
<evidence type="ECO:0000256" key="6">
    <source>
        <dbReference type="ARBA" id="ARBA00022801"/>
    </source>
</evidence>
<evidence type="ECO:0000259" key="14">
    <source>
        <dbReference type="PROSITE" id="PS51864"/>
    </source>
</evidence>
<evidence type="ECO:0000256" key="3">
    <source>
        <dbReference type="ARBA" id="ARBA00022536"/>
    </source>
</evidence>
<keyword evidence="11 13" id="KW-0732">Signal</keyword>